<dbReference type="GO" id="GO:0008270">
    <property type="term" value="F:zinc ion binding"/>
    <property type="evidence" value="ECO:0007669"/>
    <property type="project" value="InterPro"/>
</dbReference>
<dbReference type="AlphaFoldDB" id="A0A4P7N534"/>
<evidence type="ECO:0000259" key="14">
    <source>
        <dbReference type="PROSITE" id="PS52035"/>
    </source>
</evidence>
<keyword evidence="7" id="KW-0732">Signal</keyword>
<evidence type="ECO:0000256" key="10">
    <source>
        <dbReference type="ARBA" id="ARBA00023180"/>
    </source>
</evidence>
<reference evidence="15 16" key="1">
    <citation type="journal article" date="2019" name="Mol. Biol. Evol.">
        <title>Blast fungal genomes show frequent chromosomal changes, gene gains and losses, and effector gene turnover.</title>
        <authorList>
            <person name="Gomez Luciano L.B."/>
            <person name="Jason Tsai I."/>
            <person name="Chuma I."/>
            <person name="Tosa Y."/>
            <person name="Chen Y.H."/>
            <person name="Li J.Y."/>
            <person name="Li M.Y."/>
            <person name="Jade Lu M.Y."/>
            <person name="Nakayashiki H."/>
            <person name="Li W.H."/>
        </authorList>
    </citation>
    <scope>NUCLEOTIDE SEQUENCE [LARGE SCALE GENOMIC DNA]</scope>
    <source>
        <strain evidence="15">MZ5-1-6</strain>
    </source>
</reference>
<gene>
    <name evidence="15" type="ORF">PoMZ_10800</name>
</gene>
<dbReference type="Proteomes" id="UP000294847">
    <property type="component" value="Chromosome 1"/>
</dbReference>
<evidence type="ECO:0000256" key="2">
    <source>
        <dbReference type="ARBA" id="ARBA00003091"/>
    </source>
</evidence>
<keyword evidence="9" id="KW-0843">Virulence</keyword>
<keyword evidence="5" id="KW-0964">Secreted</keyword>
<evidence type="ECO:0000313" key="15">
    <source>
        <dbReference type="EMBL" id="QBZ55084.1"/>
    </source>
</evidence>
<evidence type="ECO:0000256" key="8">
    <source>
        <dbReference type="ARBA" id="ARBA00022801"/>
    </source>
</evidence>
<evidence type="ECO:0000256" key="12">
    <source>
        <dbReference type="ARBA" id="ARBA00042017"/>
    </source>
</evidence>
<dbReference type="PROSITE" id="PS52035">
    <property type="entry name" value="PEPTIDASE_M14"/>
    <property type="match status" value="1"/>
</dbReference>
<sequence length="549" mass="59911">MLRYAPLVLALLQGARQACALRYADNQVPVVKDSEVVAKLFPDLEDVEVLSPAFQKPATVPKAFANGTSGPTPQFELENFLQTLAARNKWMTYHSPTFRSEEGRSLPYVFLSTSSHEPKISSSLASHANATQSDKVRIWMQGGVHGNEPAGDQALLALLGKFDANATWAASVLDKVDILMLPRYNPDGVAYFQRYLATSFDPNRDHTKMARQQTRDIKKLVMDFAPHVGVDCHEYSASRGYDATGKTWLSSQDAQFSAMKNLNIHKDIRALSEGLFTDAIASALDARGLRHSPYVVGSLDGDGGVVLEETTGDAKMGDTSVGLSQAVMFLSETRGIGLADQQFQRRVAAGLTLVETLVQTAADNAAHVYATIEAARADFISNDQDIVLTDYLRPTNVSWTFVDAPSGTLVDVPVTFLNSTPAVANLTRARPEAYVFSRAWRDAADRLRAAGVVVEELRMGFTGRVEALNVTSAALAQTKYEGVARTTVATEPFDKLVSIPAGGYWVSTRQKNAAHAFNVLEPENIDSYATFNVLPVNAGDEYQVYRVMK</sequence>
<dbReference type="PANTHER" id="PTHR11705">
    <property type="entry name" value="PROTEASE FAMILY M14 CARBOXYPEPTIDASE A,B"/>
    <property type="match status" value="1"/>
</dbReference>
<dbReference type="GO" id="GO:0006508">
    <property type="term" value="P:proteolysis"/>
    <property type="evidence" value="ECO:0007669"/>
    <property type="project" value="UniProtKB-KW"/>
</dbReference>
<evidence type="ECO:0000256" key="6">
    <source>
        <dbReference type="ARBA" id="ARBA00022670"/>
    </source>
</evidence>
<evidence type="ECO:0000256" key="11">
    <source>
        <dbReference type="ARBA" id="ARBA00041263"/>
    </source>
</evidence>
<comment type="similarity">
    <text evidence="4 13">Belongs to the peptidase M14 family.</text>
</comment>
<comment type="function">
    <text evidence="2">Extracellular metalloprotease that contributes to pathogenicity.</text>
</comment>
<dbReference type="GO" id="GO:0004181">
    <property type="term" value="F:metallocarboxypeptidase activity"/>
    <property type="evidence" value="ECO:0007669"/>
    <property type="project" value="InterPro"/>
</dbReference>
<dbReference type="Pfam" id="PF00246">
    <property type="entry name" value="Peptidase_M14"/>
    <property type="match status" value="1"/>
</dbReference>
<evidence type="ECO:0000313" key="16">
    <source>
        <dbReference type="Proteomes" id="UP000294847"/>
    </source>
</evidence>
<dbReference type="SUPFAM" id="SSF53187">
    <property type="entry name" value="Zn-dependent exopeptidases"/>
    <property type="match status" value="1"/>
</dbReference>
<evidence type="ECO:0000256" key="4">
    <source>
        <dbReference type="ARBA" id="ARBA00005988"/>
    </source>
</evidence>
<dbReference type="EMBL" id="CP034204">
    <property type="protein sequence ID" value="QBZ55084.1"/>
    <property type="molecule type" value="Genomic_DNA"/>
</dbReference>
<accession>A0A4P7N534</accession>
<keyword evidence="8" id="KW-0378">Hydrolase</keyword>
<proteinExistence type="inferred from homology"/>
<comment type="cofactor">
    <cofactor evidence="1">
        <name>Zn(2+)</name>
        <dbReference type="ChEBI" id="CHEBI:29105"/>
    </cofactor>
</comment>
<evidence type="ECO:0000256" key="3">
    <source>
        <dbReference type="ARBA" id="ARBA00004613"/>
    </source>
</evidence>
<keyword evidence="6" id="KW-0645">Protease</keyword>
<keyword evidence="10" id="KW-0325">Glycoprotein</keyword>
<evidence type="ECO:0000256" key="7">
    <source>
        <dbReference type="ARBA" id="ARBA00022729"/>
    </source>
</evidence>
<evidence type="ECO:0000256" key="1">
    <source>
        <dbReference type="ARBA" id="ARBA00001947"/>
    </source>
</evidence>
<feature type="domain" description="Peptidase M14" evidence="14">
    <location>
        <begin position="70"/>
        <end position="361"/>
    </location>
</feature>
<organism evidence="15 16">
    <name type="scientific">Pyricularia oryzae</name>
    <name type="common">Rice blast fungus</name>
    <name type="synonym">Magnaporthe oryzae</name>
    <dbReference type="NCBI Taxonomy" id="318829"/>
    <lineage>
        <taxon>Eukaryota</taxon>
        <taxon>Fungi</taxon>
        <taxon>Dikarya</taxon>
        <taxon>Ascomycota</taxon>
        <taxon>Pezizomycotina</taxon>
        <taxon>Sordariomycetes</taxon>
        <taxon>Sordariomycetidae</taxon>
        <taxon>Magnaporthales</taxon>
        <taxon>Pyriculariaceae</taxon>
        <taxon>Pyricularia</taxon>
    </lineage>
</organism>
<comment type="subcellular location">
    <subcellularLocation>
        <location evidence="3">Secreted</location>
    </subcellularLocation>
</comment>
<dbReference type="Gene3D" id="3.40.630.10">
    <property type="entry name" value="Zn peptidases"/>
    <property type="match status" value="1"/>
</dbReference>
<protein>
    <recommendedName>
        <fullName evidence="12">Carboxypeptidase M14B</fullName>
    </recommendedName>
    <alternativeName>
        <fullName evidence="11">Carboxypeptidase MCPB</fullName>
    </alternativeName>
</protein>
<feature type="active site" description="Proton donor/acceptor" evidence="13">
    <location>
        <position position="332"/>
    </location>
</feature>
<dbReference type="CDD" id="cd06242">
    <property type="entry name" value="M14-like"/>
    <property type="match status" value="1"/>
</dbReference>
<dbReference type="InterPro" id="IPR000834">
    <property type="entry name" value="Peptidase_M14"/>
</dbReference>
<evidence type="ECO:0000256" key="9">
    <source>
        <dbReference type="ARBA" id="ARBA00023026"/>
    </source>
</evidence>
<name>A0A4P7N534_PYROR</name>
<evidence type="ECO:0000256" key="13">
    <source>
        <dbReference type="PROSITE-ProRule" id="PRU01379"/>
    </source>
</evidence>
<dbReference type="GO" id="GO:0005576">
    <property type="term" value="C:extracellular region"/>
    <property type="evidence" value="ECO:0007669"/>
    <property type="project" value="UniProtKB-SubCell"/>
</dbReference>
<dbReference type="PANTHER" id="PTHR11705:SF83">
    <property type="entry name" value="INACTIVE METALLOCARBOXYPEPTIDASE ECM14"/>
    <property type="match status" value="1"/>
</dbReference>
<evidence type="ECO:0000256" key="5">
    <source>
        <dbReference type="ARBA" id="ARBA00022525"/>
    </source>
</evidence>